<protein>
    <submittedName>
        <fullName evidence="1">Uncharacterized protein</fullName>
    </submittedName>
</protein>
<evidence type="ECO:0000313" key="2">
    <source>
        <dbReference type="Proteomes" id="UP001230504"/>
    </source>
</evidence>
<dbReference type="Proteomes" id="UP001230504">
    <property type="component" value="Unassembled WGS sequence"/>
</dbReference>
<organism evidence="1 2">
    <name type="scientific">Colletotrichum navitas</name>
    <dbReference type="NCBI Taxonomy" id="681940"/>
    <lineage>
        <taxon>Eukaryota</taxon>
        <taxon>Fungi</taxon>
        <taxon>Dikarya</taxon>
        <taxon>Ascomycota</taxon>
        <taxon>Pezizomycotina</taxon>
        <taxon>Sordariomycetes</taxon>
        <taxon>Hypocreomycetidae</taxon>
        <taxon>Glomerellales</taxon>
        <taxon>Glomerellaceae</taxon>
        <taxon>Colletotrichum</taxon>
        <taxon>Colletotrichum graminicola species complex</taxon>
    </lineage>
</organism>
<sequence>MKTIQEFRRPFVKRGRPGGLGWLRRELVVLLVGKEGTDGEAEDTKVGRYTIQGSQAWAQTSVQCPELPNGHSAGSIREGCGQDGTCTTLHYCIVLHPIVSRTKAHQAGRHWHSMPISRLLHENGASTCDLAPYTYAATCSALPLYPMPSASMTWPRRELHTRHAEARLLDHALFWVDSSYLRPAGLNLFFDTKDAEVARSVDLSKAVPRRAVDGRLLQHHTGDWKLKTGDWRLETGDWIGFNITGGPTGFLCIGSNTVSVEKPRYSVGNPEAGCQRSNHGESPTIIAPKGRQGRVIALIGCFTARSRKGAFYHPIPPTLAWLGTCWAIGSGNLRLYVALCLTQYLRRIVVLSERVCCLLPETDHRMLIVSGTCAYETNASRYPVTARNSMIPERHILVGCCLAGNSRCSSRKHLFRQPSSQSQRDFKEHHPAKLCVKLPTSQLNANRIPASCHRRLRLCRRLGLSLLSSLSSLNFGLAEEDVNSHNYVPQAPILFPKCSKYGEALQHPRLLMDRHLTVTIATSQGLLALKRNGPNLDPAQRRYLSH</sequence>
<name>A0AAD8PZ40_9PEZI</name>
<evidence type="ECO:0000313" key="1">
    <source>
        <dbReference type="EMBL" id="KAK1590789.1"/>
    </source>
</evidence>
<proteinExistence type="predicted"/>
<comment type="caution">
    <text evidence="1">The sequence shown here is derived from an EMBL/GenBank/DDBJ whole genome shotgun (WGS) entry which is preliminary data.</text>
</comment>
<reference evidence="1" key="1">
    <citation type="submission" date="2021-06" db="EMBL/GenBank/DDBJ databases">
        <title>Comparative genomics, transcriptomics and evolutionary studies reveal genomic signatures of adaptation to plant cell wall in hemibiotrophic fungi.</title>
        <authorList>
            <consortium name="DOE Joint Genome Institute"/>
            <person name="Baroncelli R."/>
            <person name="Diaz J.F."/>
            <person name="Benocci T."/>
            <person name="Peng M."/>
            <person name="Battaglia E."/>
            <person name="Haridas S."/>
            <person name="Andreopoulos W."/>
            <person name="Labutti K."/>
            <person name="Pangilinan J."/>
            <person name="Floch G.L."/>
            <person name="Makela M.R."/>
            <person name="Henrissat B."/>
            <person name="Grigoriev I.V."/>
            <person name="Crouch J.A."/>
            <person name="De Vries R.P."/>
            <person name="Sukno S.A."/>
            <person name="Thon M.R."/>
        </authorList>
    </citation>
    <scope>NUCLEOTIDE SEQUENCE</scope>
    <source>
        <strain evidence="1">CBS 125086</strain>
    </source>
</reference>
<dbReference type="RefSeq" id="XP_060414263.1">
    <property type="nucleotide sequence ID" value="XM_060564666.1"/>
</dbReference>
<dbReference type="AlphaFoldDB" id="A0AAD8PZ40"/>
<gene>
    <name evidence="1" type="ORF">LY79DRAFT_686692</name>
</gene>
<dbReference type="GeneID" id="85448906"/>
<keyword evidence="2" id="KW-1185">Reference proteome</keyword>
<dbReference type="EMBL" id="JAHLJV010000029">
    <property type="protein sequence ID" value="KAK1590789.1"/>
    <property type="molecule type" value="Genomic_DNA"/>
</dbReference>
<accession>A0AAD8PZ40</accession>